<organism evidence="2 3">
    <name type="scientific">Granulicella sibirica</name>
    <dbReference type="NCBI Taxonomy" id="2479048"/>
    <lineage>
        <taxon>Bacteria</taxon>
        <taxon>Pseudomonadati</taxon>
        <taxon>Acidobacteriota</taxon>
        <taxon>Terriglobia</taxon>
        <taxon>Terriglobales</taxon>
        <taxon>Acidobacteriaceae</taxon>
        <taxon>Granulicella</taxon>
    </lineage>
</organism>
<dbReference type="EMBL" id="RDSM01000002">
    <property type="protein sequence ID" value="RXH55927.1"/>
    <property type="molecule type" value="Genomic_DNA"/>
</dbReference>
<keyword evidence="3" id="KW-1185">Reference proteome</keyword>
<accession>A0A4Q0SYH1</accession>
<reference evidence="2 3" key="1">
    <citation type="submission" date="2018-11" db="EMBL/GenBank/DDBJ databases">
        <authorList>
            <person name="Mardanov A.V."/>
            <person name="Ravin N.V."/>
            <person name="Dedysh S.N."/>
        </authorList>
    </citation>
    <scope>NUCLEOTIDE SEQUENCE [LARGE SCALE GENOMIC DNA]</scope>
    <source>
        <strain evidence="2 3">AF10</strain>
    </source>
</reference>
<reference evidence="3" key="2">
    <citation type="submission" date="2019-02" db="EMBL/GenBank/DDBJ databases">
        <title>Granulicella sibirica sp. nov., a psychrotolerant acidobacterium isolated from an organic soil layer in forested tundra, West Siberia.</title>
        <authorList>
            <person name="Oshkin I.Y."/>
            <person name="Kulichevskaya I.S."/>
            <person name="Rijpstra W.I.C."/>
            <person name="Sinninghe Damste J.S."/>
            <person name="Rakitin A.L."/>
            <person name="Ravin N.V."/>
            <person name="Dedysh S.N."/>
        </authorList>
    </citation>
    <scope>NUCLEOTIDE SEQUENCE [LARGE SCALE GENOMIC DNA]</scope>
    <source>
        <strain evidence="3">AF10</strain>
    </source>
</reference>
<proteinExistence type="predicted"/>
<evidence type="ECO:0000256" key="1">
    <source>
        <dbReference type="SAM" id="SignalP"/>
    </source>
</evidence>
<sequence length="249" mass="27733">MQKLLSQIVVFSTALLLAIPATSQTATHAPDGRSFERIQSITILPKPGAPFSATVVTEWTRLLEDGTTTTIRNHRTIARDGNGRIFEERRFFTPTGDKQETMLTSLEYSDPARREFYSCKPTTHICMVYPFNAPATAPPTPTTPVQFPNGAGGITHEDLGRKSISDLDVIGSREITTINPGTNTGYARPEPTIKEFWYSPRLEINLIVKRFEPRGGAQSFTVQNINLTPPDPKLFEPPTGYRIIRTDIQ</sequence>
<dbReference type="OrthoDB" id="116110at2"/>
<feature type="chain" id="PRO_5020802375" evidence="1">
    <location>
        <begin position="24"/>
        <end position="249"/>
    </location>
</feature>
<dbReference type="RefSeq" id="WP_128913486.1">
    <property type="nucleotide sequence ID" value="NZ_RDSM01000002.1"/>
</dbReference>
<gene>
    <name evidence="2" type="ORF">GRAN_2784</name>
</gene>
<dbReference type="AlphaFoldDB" id="A0A4Q0SYH1"/>
<dbReference type="Proteomes" id="UP000289437">
    <property type="component" value="Unassembled WGS sequence"/>
</dbReference>
<evidence type="ECO:0000313" key="3">
    <source>
        <dbReference type="Proteomes" id="UP000289437"/>
    </source>
</evidence>
<comment type="caution">
    <text evidence="2">The sequence shown here is derived from an EMBL/GenBank/DDBJ whole genome shotgun (WGS) entry which is preliminary data.</text>
</comment>
<name>A0A4Q0SYH1_9BACT</name>
<feature type="signal peptide" evidence="1">
    <location>
        <begin position="1"/>
        <end position="23"/>
    </location>
</feature>
<keyword evidence="1" id="KW-0732">Signal</keyword>
<evidence type="ECO:0000313" key="2">
    <source>
        <dbReference type="EMBL" id="RXH55927.1"/>
    </source>
</evidence>
<protein>
    <submittedName>
        <fullName evidence="2">Uncharacterized protein</fullName>
    </submittedName>
</protein>